<evidence type="ECO:0000313" key="2">
    <source>
        <dbReference type="Proteomes" id="UP000540128"/>
    </source>
</evidence>
<sequence>MTRGGTTNPNPEPPVEQVGWADADRFVVGWVERPRGSRRPQAVLGAHAVRVLRGPLAQRVHAPCAYVGEHEDTRRAAPGAAFTLFEDPGLQHLLCTVTTPDSDGHDLLYAVRDASGELIGTVRRVAGGPLSPHTWRIDQPGRPEVTGTGKLGSLKSPGKKLGASAGIAVDLVTRALTAQDGARKQKKPRTLHWYAGEEKVMESEGSDTVSVRADWLDRRLAFAFALIGDGPKPAKGAAGS</sequence>
<dbReference type="Proteomes" id="UP000540128">
    <property type="component" value="Unassembled WGS sequence"/>
</dbReference>
<name>A0A7Y6CB13_9ACTN</name>
<organism evidence="1 2">
    <name type="scientific">Streptomyces odorifer</name>
    <dbReference type="NCBI Taxonomy" id="53450"/>
    <lineage>
        <taxon>Bacteria</taxon>
        <taxon>Bacillati</taxon>
        <taxon>Actinomycetota</taxon>
        <taxon>Actinomycetes</taxon>
        <taxon>Kitasatosporales</taxon>
        <taxon>Streptomycetaceae</taxon>
        <taxon>Streptomyces</taxon>
        <taxon>Streptomyces albidoflavus group</taxon>
    </lineage>
</organism>
<protein>
    <submittedName>
        <fullName evidence="1">Uncharacterized protein</fullName>
    </submittedName>
</protein>
<dbReference type="RefSeq" id="WP_175458430.1">
    <property type="nucleotide sequence ID" value="NZ_JAANNT010000016.1"/>
</dbReference>
<reference evidence="1 2" key="1">
    <citation type="submission" date="2020-03" db="EMBL/GenBank/DDBJ databases">
        <title>Complete genome sequence of sixteen Streptomyces strains facilitates identification of candidate genes involved in plant growth-promotion in grain legumes and cereals.</title>
        <authorList>
            <person name="Gopalakrishnan S."/>
            <person name="Thakur V."/>
            <person name="Saxena R."/>
            <person name="Vadlamudi S."/>
            <person name="Purohit S."/>
            <person name="Kumar V."/>
            <person name="Rathore A."/>
            <person name="Chitikineni A."/>
            <person name="Varshney R.K."/>
        </authorList>
    </citation>
    <scope>NUCLEOTIDE SEQUENCE [LARGE SCALE GENOMIC DNA]</scope>
    <source>
        <strain evidence="1 2">KAI-180</strain>
    </source>
</reference>
<proteinExistence type="predicted"/>
<comment type="caution">
    <text evidence="1">The sequence shown here is derived from an EMBL/GenBank/DDBJ whole genome shotgun (WGS) entry which is preliminary data.</text>
</comment>
<accession>A0A7Y6CB13</accession>
<evidence type="ECO:0000313" key="1">
    <source>
        <dbReference type="EMBL" id="NUV30334.1"/>
    </source>
</evidence>
<dbReference type="EMBL" id="JAANNT010000016">
    <property type="protein sequence ID" value="NUV30334.1"/>
    <property type="molecule type" value="Genomic_DNA"/>
</dbReference>
<gene>
    <name evidence="1" type="ORF">G6W59_18790</name>
</gene>
<dbReference type="AlphaFoldDB" id="A0A7Y6CB13"/>
<keyword evidence="2" id="KW-1185">Reference proteome</keyword>